<dbReference type="SUPFAM" id="SSF50129">
    <property type="entry name" value="GroES-like"/>
    <property type="match status" value="1"/>
</dbReference>
<reference evidence="4" key="2">
    <citation type="submission" date="2023-05" db="EMBL/GenBank/DDBJ databases">
        <authorList>
            <consortium name="Lawrence Berkeley National Laboratory"/>
            <person name="Steindorff A."/>
            <person name="Hensen N."/>
            <person name="Bonometti L."/>
            <person name="Westerberg I."/>
            <person name="Brannstrom I.O."/>
            <person name="Guillou S."/>
            <person name="Cros-Aarteil S."/>
            <person name="Calhoun S."/>
            <person name="Haridas S."/>
            <person name="Kuo A."/>
            <person name="Mondo S."/>
            <person name="Pangilinan J."/>
            <person name="Riley R."/>
            <person name="Labutti K."/>
            <person name="Andreopoulos B."/>
            <person name="Lipzen A."/>
            <person name="Chen C."/>
            <person name="Yanf M."/>
            <person name="Daum C."/>
            <person name="Ng V."/>
            <person name="Clum A."/>
            <person name="Ohm R."/>
            <person name="Martin F."/>
            <person name="Silar P."/>
            <person name="Natvig D."/>
            <person name="Lalanne C."/>
            <person name="Gautier V."/>
            <person name="Ament-Velasquez S.L."/>
            <person name="Kruys A."/>
            <person name="Hutchinson M.I."/>
            <person name="Powell A.J."/>
            <person name="Barry K."/>
            <person name="Miller A.N."/>
            <person name="Grigoriev I.V."/>
            <person name="Debuchy R."/>
            <person name="Gladieux P."/>
            <person name="Thoren M.H."/>
            <person name="Johannesson H."/>
        </authorList>
    </citation>
    <scope>NUCLEOTIDE SEQUENCE</scope>
    <source>
        <strain evidence="4">CBS 103.79</strain>
    </source>
</reference>
<proteinExistence type="inferred from homology"/>
<dbReference type="SUPFAM" id="SSF51735">
    <property type="entry name" value="NAD(P)-binding Rossmann-fold domains"/>
    <property type="match status" value="1"/>
</dbReference>
<dbReference type="Gene3D" id="3.40.50.720">
    <property type="entry name" value="NAD(P)-binding Rossmann-like Domain"/>
    <property type="match status" value="1"/>
</dbReference>
<keyword evidence="2" id="KW-0560">Oxidoreductase</keyword>
<dbReference type="GO" id="GO:0016651">
    <property type="term" value="F:oxidoreductase activity, acting on NAD(P)H"/>
    <property type="evidence" value="ECO:0007669"/>
    <property type="project" value="InterPro"/>
</dbReference>
<dbReference type="PANTHER" id="PTHR45348">
    <property type="entry name" value="HYPOTHETICAL OXIDOREDUCTASE (EUROFUNG)"/>
    <property type="match status" value="1"/>
</dbReference>
<keyword evidence="5" id="KW-1185">Reference proteome</keyword>
<dbReference type="AlphaFoldDB" id="A0AAN6RT58"/>
<evidence type="ECO:0000313" key="4">
    <source>
        <dbReference type="EMBL" id="KAK3901593.1"/>
    </source>
</evidence>
<sequence>MSPLPPSIPPTHLAIALSPSSSPSSTPLALFTSPTPTPLPGEALIHVTWTASSPVDLHRAAGGLLGSLENAYGPFILGCTLGGVVAALGEADADAQSQLEVGDEVFAFVQDGEARQAGFQEWACVPLWKVSRLTEGLKGKGVGMEEAVGVSCNLVTAVEVVGGDLGLALPWPKPEGWTPPEAGEMVLVWGAASSVGMYVLQVLKYWGYGNLVAVASEKHHETLRGYGARACFDYRRPGVVEEVLAYVESAAGSKGAGQPRVPFIIDCIGSVEGTLRPLTKIAEPGAKVAVMLPVIKVHASEGQPSELEMDVGKVLPGEWKEGVELKGTRTFLYAKNDFLKKHLQPEIVPALLEQGIVEPNKVRVVEGKTLLERAQRALDLLRDQAVSGERLVWRVAEED</sequence>
<evidence type="ECO:0000259" key="3">
    <source>
        <dbReference type="Pfam" id="PF08240"/>
    </source>
</evidence>
<dbReference type="Gene3D" id="3.90.180.10">
    <property type="entry name" value="Medium-chain alcohol dehydrogenases, catalytic domain"/>
    <property type="match status" value="1"/>
</dbReference>
<name>A0AAN6RT58_9PEZI</name>
<dbReference type="CDD" id="cd08249">
    <property type="entry name" value="enoyl_reductase_like"/>
    <property type="match status" value="1"/>
</dbReference>
<dbReference type="InterPro" id="IPR047122">
    <property type="entry name" value="Trans-enoyl_RdTase-like"/>
</dbReference>
<dbReference type="EMBL" id="MU855568">
    <property type="protein sequence ID" value="KAK3901593.1"/>
    <property type="molecule type" value="Genomic_DNA"/>
</dbReference>
<accession>A0AAN6RT58</accession>
<evidence type="ECO:0000256" key="1">
    <source>
        <dbReference type="ARBA" id="ARBA00008072"/>
    </source>
</evidence>
<gene>
    <name evidence="4" type="ORF">C8A05DRAFT_34718</name>
</gene>
<evidence type="ECO:0000313" key="5">
    <source>
        <dbReference type="Proteomes" id="UP001303889"/>
    </source>
</evidence>
<comment type="similarity">
    <text evidence="1">Belongs to the zinc-containing alcohol dehydrogenase family.</text>
</comment>
<dbReference type="PANTHER" id="PTHR45348:SF3">
    <property type="entry name" value="ENOYL REDUCTASE (ER) DOMAIN-CONTAINING PROTEIN"/>
    <property type="match status" value="1"/>
</dbReference>
<dbReference type="InterPro" id="IPR036291">
    <property type="entry name" value="NAD(P)-bd_dom_sf"/>
</dbReference>
<organism evidence="4 5">
    <name type="scientific">Staphylotrichum tortipilum</name>
    <dbReference type="NCBI Taxonomy" id="2831512"/>
    <lineage>
        <taxon>Eukaryota</taxon>
        <taxon>Fungi</taxon>
        <taxon>Dikarya</taxon>
        <taxon>Ascomycota</taxon>
        <taxon>Pezizomycotina</taxon>
        <taxon>Sordariomycetes</taxon>
        <taxon>Sordariomycetidae</taxon>
        <taxon>Sordariales</taxon>
        <taxon>Chaetomiaceae</taxon>
        <taxon>Staphylotrichum</taxon>
    </lineage>
</organism>
<dbReference type="InterPro" id="IPR013154">
    <property type="entry name" value="ADH-like_N"/>
</dbReference>
<dbReference type="InterPro" id="IPR011032">
    <property type="entry name" value="GroES-like_sf"/>
</dbReference>
<reference evidence="4" key="1">
    <citation type="journal article" date="2023" name="Mol. Phylogenet. Evol.">
        <title>Genome-scale phylogeny and comparative genomics of the fungal order Sordariales.</title>
        <authorList>
            <person name="Hensen N."/>
            <person name="Bonometti L."/>
            <person name="Westerberg I."/>
            <person name="Brannstrom I.O."/>
            <person name="Guillou S."/>
            <person name="Cros-Aarteil S."/>
            <person name="Calhoun S."/>
            <person name="Haridas S."/>
            <person name="Kuo A."/>
            <person name="Mondo S."/>
            <person name="Pangilinan J."/>
            <person name="Riley R."/>
            <person name="LaButti K."/>
            <person name="Andreopoulos B."/>
            <person name="Lipzen A."/>
            <person name="Chen C."/>
            <person name="Yan M."/>
            <person name="Daum C."/>
            <person name="Ng V."/>
            <person name="Clum A."/>
            <person name="Steindorff A."/>
            <person name="Ohm R.A."/>
            <person name="Martin F."/>
            <person name="Silar P."/>
            <person name="Natvig D.O."/>
            <person name="Lalanne C."/>
            <person name="Gautier V."/>
            <person name="Ament-Velasquez S.L."/>
            <person name="Kruys A."/>
            <person name="Hutchinson M.I."/>
            <person name="Powell A.J."/>
            <person name="Barry K."/>
            <person name="Miller A.N."/>
            <person name="Grigoriev I.V."/>
            <person name="Debuchy R."/>
            <person name="Gladieux P."/>
            <person name="Hiltunen Thoren M."/>
            <person name="Johannesson H."/>
        </authorList>
    </citation>
    <scope>NUCLEOTIDE SEQUENCE</scope>
    <source>
        <strain evidence="4">CBS 103.79</strain>
    </source>
</reference>
<evidence type="ECO:0000256" key="2">
    <source>
        <dbReference type="ARBA" id="ARBA00023002"/>
    </source>
</evidence>
<comment type="caution">
    <text evidence="4">The sequence shown here is derived from an EMBL/GenBank/DDBJ whole genome shotgun (WGS) entry which is preliminary data.</text>
</comment>
<feature type="domain" description="Alcohol dehydrogenase-like N-terminal" evidence="3">
    <location>
        <begin position="40"/>
        <end position="118"/>
    </location>
</feature>
<protein>
    <recommendedName>
        <fullName evidence="3">Alcohol dehydrogenase-like N-terminal domain-containing protein</fullName>
    </recommendedName>
</protein>
<dbReference type="Proteomes" id="UP001303889">
    <property type="component" value="Unassembled WGS sequence"/>
</dbReference>
<dbReference type="Pfam" id="PF08240">
    <property type="entry name" value="ADH_N"/>
    <property type="match status" value="1"/>
</dbReference>